<evidence type="ECO:0000313" key="3">
    <source>
        <dbReference type="Proteomes" id="UP001341840"/>
    </source>
</evidence>
<comment type="caution">
    <text evidence="2">The sequence shown here is derived from an EMBL/GenBank/DDBJ whole genome shotgun (WGS) entry which is preliminary data.</text>
</comment>
<dbReference type="Pfam" id="PF06273">
    <property type="entry name" value="eIF-4B"/>
    <property type="match status" value="1"/>
</dbReference>
<protein>
    <submittedName>
        <fullName evidence="2">Uncharacterized protein</fullName>
    </submittedName>
</protein>
<keyword evidence="3" id="KW-1185">Reference proteome</keyword>
<accession>A0ABU6RFW7</accession>
<feature type="region of interest" description="Disordered" evidence="1">
    <location>
        <begin position="1"/>
        <end position="41"/>
    </location>
</feature>
<dbReference type="Proteomes" id="UP001341840">
    <property type="component" value="Unassembled WGS sequence"/>
</dbReference>
<evidence type="ECO:0000313" key="2">
    <source>
        <dbReference type="EMBL" id="MED6122703.1"/>
    </source>
</evidence>
<gene>
    <name evidence="2" type="ORF">PIB30_042331</name>
</gene>
<dbReference type="InterPro" id="IPR010433">
    <property type="entry name" value="EIF-4B_pln"/>
</dbReference>
<sequence>MTLSEFTGYTSGGGSGVALELKGPTPNEMLCSPMGPKERSTEEMRFNQLGGEFSSYRHSGGSSMGRSRIANKRRIESVVVLLELLQQLKSSDFIDQQEYEE</sequence>
<dbReference type="EMBL" id="JASCZI010030448">
    <property type="protein sequence ID" value="MED6122703.1"/>
    <property type="molecule type" value="Genomic_DNA"/>
</dbReference>
<reference evidence="2 3" key="1">
    <citation type="journal article" date="2023" name="Plants (Basel)">
        <title>Bridging the Gap: Combining Genomics and Transcriptomics Approaches to Understand Stylosanthes scabra, an Orphan Legume from the Brazilian Caatinga.</title>
        <authorList>
            <person name="Ferreira-Neto J.R.C."/>
            <person name="da Silva M.D."/>
            <person name="Binneck E."/>
            <person name="de Melo N.F."/>
            <person name="da Silva R.H."/>
            <person name="de Melo A.L.T.M."/>
            <person name="Pandolfi V."/>
            <person name="Bustamante F.O."/>
            <person name="Brasileiro-Vidal A.C."/>
            <person name="Benko-Iseppon A.M."/>
        </authorList>
    </citation>
    <scope>NUCLEOTIDE SEQUENCE [LARGE SCALE GENOMIC DNA]</scope>
    <source>
        <tissue evidence="2">Leaves</tissue>
    </source>
</reference>
<evidence type="ECO:0000256" key="1">
    <source>
        <dbReference type="SAM" id="MobiDB-lite"/>
    </source>
</evidence>
<organism evidence="2 3">
    <name type="scientific">Stylosanthes scabra</name>
    <dbReference type="NCBI Taxonomy" id="79078"/>
    <lineage>
        <taxon>Eukaryota</taxon>
        <taxon>Viridiplantae</taxon>
        <taxon>Streptophyta</taxon>
        <taxon>Embryophyta</taxon>
        <taxon>Tracheophyta</taxon>
        <taxon>Spermatophyta</taxon>
        <taxon>Magnoliopsida</taxon>
        <taxon>eudicotyledons</taxon>
        <taxon>Gunneridae</taxon>
        <taxon>Pentapetalae</taxon>
        <taxon>rosids</taxon>
        <taxon>fabids</taxon>
        <taxon>Fabales</taxon>
        <taxon>Fabaceae</taxon>
        <taxon>Papilionoideae</taxon>
        <taxon>50 kb inversion clade</taxon>
        <taxon>dalbergioids sensu lato</taxon>
        <taxon>Dalbergieae</taxon>
        <taxon>Pterocarpus clade</taxon>
        <taxon>Stylosanthes</taxon>
    </lineage>
</organism>
<name>A0ABU6RFW7_9FABA</name>
<proteinExistence type="predicted"/>